<evidence type="ECO:0000259" key="1">
    <source>
        <dbReference type="PROSITE" id="PS51462"/>
    </source>
</evidence>
<dbReference type="OrthoDB" id="6398375at2"/>
<keyword evidence="3" id="KW-1185">Reference proteome</keyword>
<dbReference type="RefSeq" id="WP_046217002.1">
    <property type="nucleotide sequence ID" value="NZ_CP011974.1"/>
</dbReference>
<organism evidence="2 3">
    <name type="scientific">Priestia filamentosa</name>
    <dbReference type="NCBI Taxonomy" id="1402861"/>
    <lineage>
        <taxon>Bacteria</taxon>
        <taxon>Bacillati</taxon>
        <taxon>Bacillota</taxon>
        <taxon>Bacilli</taxon>
        <taxon>Bacillales</taxon>
        <taxon>Bacillaceae</taxon>
        <taxon>Priestia</taxon>
    </lineage>
</organism>
<accession>A0A0H4KGV9</accession>
<feature type="domain" description="Nudix hydrolase" evidence="1">
    <location>
        <begin position="59"/>
        <end position="201"/>
    </location>
</feature>
<evidence type="ECO:0000313" key="3">
    <source>
        <dbReference type="Proteomes" id="UP000036202"/>
    </source>
</evidence>
<sequence length="210" mass="23914">MGKMDEMILVSKRTVLFGENDELAFQGVNSSPDTVQHVTKQLSNNIEVMRRGDAEENTTYKQPIPYVVIKKGNQVFGYERLSGGGETRLHSQWSLGYGGHMNKTESDKFEDTLMTNLYRELEEELDIKFTGAELKPIGLINDDLNPVGEVHLGLLYTYELDSEATIEVREKDQIRGFWLDINELKNEETYTKLEAWSQFVADLLGGDKPD</sequence>
<dbReference type="AlphaFoldDB" id="A0A0H4KGV9"/>
<dbReference type="SUPFAM" id="SSF55811">
    <property type="entry name" value="Nudix"/>
    <property type="match status" value="1"/>
</dbReference>
<dbReference type="PROSITE" id="PS51462">
    <property type="entry name" value="NUDIX"/>
    <property type="match status" value="1"/>
</dbReference>
<dbReference type="Gene3D" id="3.90.79.10">
    <property type="entry name" value="Nucleoside Triphosphate Pyrophosphohydrolase"/>
    <property type="match status" value="1"/>
</dbReference>
<dbReference type="InterPro" id="IPR015797">
    <property type="entry name" value="NUDIX_hydrolase-like_dom_sf"/>
</dbReference>
<dbReference type="KEGG" id="beo:BEH_07975"/>
<evidence type="ECO:0000313" key="2">
    <source>
        <dbReference type="EMBL" id="AKO92041.1"/>
    </source>
</evidence>
<dbReference type="InterPro" id="IPR000086">
    <property type="entry name" value="NUDIX_hydrolase_dom"/>
</dbReference>
<dbReference type="EMBL" id="CP011974">
    <property type="protein sequence ID" value="AKO92041.1"/>
    <property type="molecule type" value="Genomic_DNA"/>
</dbReference>
<name>A0A0H4KGV9_9BACI</name>
<proteinExistence type="predicted"/>
<gene>
    <name evidence="2" type="ORF">BEH_07975</name>
</gene>
<reference evidence="2 3" key="1">
    <citation type="journal article" date="2015" name="PLoS ONE">
        <title>Genome Sequence of Bacillus endophyticus and Analysis of Its Companion Mechanism in the Ketogulonigenium vulgare-Bacillus Strain Consortium.</title>
        <authorList>
            <person name="Jia N."/>
            <person name="Du J."/>
            <person name="Ding M.Z."/>
            <person name="Gao F."/>
            <person name="Yuan Y.J."/>
        </authorList>
    </citation>
    <scope>NUCLEOTIDE SEQUENCE [LARGE SCALE GENOMIC DNA]</scope>
    <source>
        <strain evidence="2 3">Hbe603</strain>
    </source>
</reference>
<reference evidence="3" key="2">
    <citation type="submission" date="2015-06" db="EMBL/GenBank/DDBJ databases">
        <title>Genome Sequence of Bacillus endophyticus and Analysis of its Companion Mechanism in the Ketogulonigenium vulgare-Bacillus strain Consortium.</title>
        <authorList>
            <person name="Jia N."/>
            <person name="Du J."/>
            <person name="Ding M.-Z."/>
            <person name="Gao F."/>
            <person name="Yuan Y.-J."/>
        </authorList>
    </citation>
    <scope>NUCLEOTIDE SEQUENCE [LARGE SCALE GENOMIC DNA]</scope>
    <source>
        <strain evidence="3">Hbe603</strain>
    </source>
</reference>
<dbReference type="PATRIC" id="fig|135735.6.peg.1634"/>
<protein>
    <recommendedName>
        <fullName evidence="1">Nudix hydrolase domain-containing protein</fullName>
    </recommendedName>
</protein>
<dbReference type="Proteomes" id="UP000036202">
    <property type="component" value="Chromosome"/>
</dbReference>